<reference evidence="1 2" key="1">
    <citation type="submission" date="2021-01" db="EMBL/GenBank/DDBJ databases">
        <title>Whole genome shotgun sequence of Actinoplanes couchii NBRC 106145.</title>
        <authorList>
            <person name="Komaki H."/>
            <person name="Tamura T."/>
        </authorList>
    </citation>
    <scope>NUCLEOTIDE SEQUENCE [LARGE SCALE GENOMIC DNA]</scope>
    <source>
        <strain evidence="1 2">NBRC 106145</strain>
    </source>
</reference>
<protein>
    <submittedName>
        <fullName evidence="1">Uncharacterized protein</fullName>
    </submittedName>
</protein>
<organism evidence="1 2">
    <name type="scientific">Actinoplanes couchii</name>
    <dbReference type="NCBI Taxonomy" id="403638"/>
    <lineage>
        <taxon>Bacteria</taxon>
        <taxon>Bacillati</taxon>
        <taxon>Actinomycetota</taxon>
        <taxon>Actinomycetes</taxon>
        <taxon>Micromonosporales</taxon>
        <taxon>Micromonosporaceae</taxon>
        <taxon>Actinoplanes</taxon>
    </lineage>
</organism>
<dbReference type="NCBIfam" id="NF040657">
    <property type="entry name" value="immun_SitI3"/>
    <property type="match status" value="1"/>
</dbReference>
<dbReference type="Proteomes" id="UP000612282">
    <property type="component" value="Unassembled WGS sequence"/>
</dbReference>
<comment type="caution">
    <text evidence="1">The sequence shown here is derived from an EMBL/GenBank/DDBJ whole genome shotgun (WGS) entry which is preliminary data.</text>
</comment>
<evidence type="ECO:0000313" key="2">
    <source>
        <dbReference type="Proteomes" id="UP000612282"/>
    </source>
</evidence>
<dbReference type="EMBL" id="BOMG01000044">
    <property type="protein sequence ID" value="GID54942.1"/>
    <property type="molecule type" value="Genomic_DNA"/>
</dbReference>
<name>A0ABQ3X8X2_9ACTN</name>
<dbReference type="RefSeq" id="WP_203796252.1">
    <property type="nucleotide sequence ID" value="NZ_BAAAQE010000029.1"/>
</dbReference>
<gene>
    <name evidence="1" type="ORF">Aco03nite_033460</name>
</gene>
<sequence length="149" mass="15568">MSLDYRLTLATGLTAAQIAERALLPVEAVSWGDGRALGANLSGTLGVDVTLRSARHGYVDADTDGEPLEWEPGPFVAITFGLGGSVRSGQAAANMIAVVRRVLETGPEDAALVVNGDYLLVARFGGHLVKHNHARWWSAHPAADAVIGG</sequence>
<dbReference type="InterPro" id="IPR049799">
    <property type="entry name" value="SitI3-like"/>
</dbReference>
<proteinExistence type="predicted"/>
<accession>A0ABQ3X8X2</accession>
<keyword evidence="2" id="KW-1185">Reference proteome</keyword>
<evidence type="ECO:0000313" key="1">
    <source>
        <dbReference type="EMBL" id="GID54942.1"/>
    </source>
</evidence>